<dbReference type="InterPro" id="IPR050114">
    <property type="entry name" value="UPF0173_UPF0282_UlaG_hydrolase"/>
</dbReference>
<name>A0A223S7Y7_9ACTN</name>
<dbReference type="InterPro" id="IPR036866">
    <property type="entry name" value="RibonucZ/Hydroxyglut_hydro"/>
</dbReference>
<evidence type="ECO:0000313" key="3">
    <source>
        <dbReference type="Proteomes" id="UP000215005"/>
    </source>
</evidence>
<organism evidence="2 3">
    <name type="scientific">Nocardiopsis gilva YIM 90087</name>
    <dbReference type="NCBI Taxonomy" id="1235441"/>
    <lineage>
        <taxon>Bacteria</taxon>
        <taxon>Bacillati</taxon>
        <taxon>Actinomycetota</taxon>
        <taxon>Actinomycetes</taxon>
        <taxon>Streptosporangiales</taxon>
        <taxon>Nocardiopsidaceae</taxon>
        <taxon>Nocardiopsis</taxon>
    </lineage>
</organism>
<dbReference type="SUPFAM" id="SSF56281">
    <property type="entry name" value="Metallo-hydrolase/oxidoreductase"/>
    <property type="match status" value="1"/>
</dbReference>
<keyword evidence="2" id="KW-0378">Hydrolase</keyword>
<dbReference type="Proteomes" id="UP000215005">
    <property type="component" value="Chromosome"/>
</dbReference>
<dbReference type="Gene3D" id="3.60.15.10">
    <property type="entry name" value="Ribonuclease Z/Hydroxyacylglutathione hydrolase-like"/>
    <property type="match status" value="1"/>
</dbReference>
<gene>
    <name evidence="2" type="ORF">CDO52_16780</name>
</gene>
<dbReference type="GO" id="GO:0016787">
    <property type="term" value="F:hydrolase activity"/>
    <property type="evidence" value="ECO:0007669"/>
    <property type="project" value="UniProtKB-KW"/>
</dbReference>
<accession>A0A223S7Y7</accession>
<dbReference type="InterPro" id="IPR001279">
    <property type="entry name" value="Metallo-B-lactamas"/>
</dbReference>
<sequence>MTGHRHHRETIDMSGSDQKNLLRALAGAAALALASTTACTAASADDAPEATFSWLGTSGWRVDIGDSTLLVDPYVSRFDTGLAEGEFDPTTELTVDTDAVDEHTAGAETVLVTHSHWDHFTDVPHIAEATGARVVGTWTTYNLARAFGVDTAQLAPVKGGEVLDFGDYAVEVVPSLHSRNANYSMAFPGYRDEPPERPETIADLPEGDTLTFQVEVDDGPSVFFMGASDFVERDLEGLEPDVAMVAVPSTDATHAYTHRLMEALDHPATVVPVHWDDFESPLENPVTAGLPDRLEKFVDEVQQVSPGTEVITPEYLTPYTFD</sequence>
<keyword evidence="3" id="KW-1185">Reference proteome</keyword>
<proteinExistence type="predicted"/>
<dbReference type="CDD" id="cd06262">
    <property type="entry name" value="metallo-hydrolase-like_MBL-fold"/>
    <property type="match status" value="1"/>
</dbReference>
<evidence type="ECO:0000313" key="2">
    <source>
        <dbReference type="EMBL" id="ASU84228.1"/>
    </source>
</evidence>
<dbReference type="Pfam" id="PF13483">
    <property type="entry name" value="Lactamase_B_3"/>
    <property type="match status" value="1"/>
</dbReference>
<protein>
    <submittedName>
        <fullName evidence="2">MBL fold metallo-hydrolase</fullName>
    </submittedName>
</protein>
<reference evidence="2 3" key="1">
    <citation type="submission" date="2017-08" db="EMBL/GenBank/DDBJ databases">
        <title>The complete genome sequence of Nocardiopsis gilva YIM 90087.</title>
        <authorList>
            <person name="Yin M."/>
            <person name="Tang S."/>
        </authorList>
    </citation>
    <scope>NUCLEOTIDE SEQUENCE [LARGE SCALE GENOMIC DNA]</scope>
    <source>
        <strain evidence="2 3">YIM 90087</strain>
    </source>
</reference>
<dbReference type="PANTHER" id="PTHR43546:SF3">
    <property type="entry name" value="UPF0173 METAL-DEPENDENT HYDROLASE MJ1163"/>
    <property type="match status" value="1"/>
</dbReference>
<feature type="domain" description="Metallo-beta-lactamase" evidence="1">
    <location>
        <begin position="56"/>
        <end position="274"/>
    </location>
</feature>
<dbReference type="PANTHER" id="PTHR43546">
    <property type="entry name" value="UPF0173 METAL-DEPENDENT HYDROLASE MJ1163-RELATED"/>
    <property type="match status" value="1"/>
</dbReference>
<dbReference type="KEGG" id="ngv:CDO52_16780"/>
<dbReference type="SMART" id="SM00849">
    <property type="entry name" value="Lactamase_B"/>
    <property type="match status" value="1"/>
</dbReference>
<dbReference type="AlphaFoldDB" id="A0A223S7Y7"/>
<evidence type="ECO:0000259" key="1">
    <source>
        <dbReference type="SMART" id="SM00849"/>
    </source>
</evidence>
<dbReference type="EMBL" id="CP022753">
    <property type="protein sequence ID" value="ASU84228.1"/>
    <property type="molecule type" value="Genomic_DNA"/>
</dbReference>